<accession>A0ABS1H496</accession>
<evidence type="ECO:0000313" key="5">
    <source>
        <dbReference type="Proteomes" id="UP000618943"/>
    </source>
</evidence>
<gene>
    <name evidence="4" type="ORF">JFL43_05105</name>
</gene>
<dbReference type="EMBL" id="JAEOAH010000004">
    <property type="protein sequence ID" value="MBK3494243.1"/>
    <property type="molecule type" value="Genomic_DNA"/>
</dbReference>
<organism evidence="4 5">
    <name type="scientific">Viridibacillus soli</name>
    <dbReference type="NCBI Taxonomy" id="2798301"/>
    <lineage>
        <taxon>Bacteria</taxon>
        <taxon>Bacillati</taxon>
        <taxon>Bacillota</taxon>
        <taxon>Bacilli</taxon>
        <taxon>Bacillales</taxon>
        <taxon>Caryophanaceae</taxon>
        <taxon>Viridibacillus</taxon>
    </lineage>
</organism>
<dbReference type="Proteomes" id="UP000618943">
    <property type="component" value="Unassembled WGS sequence"/>
</dbReference>
<reference evidence="4 5" key="1">
    <citation type="submission" date="2020-12" db="EMBL/GenBank/DDBJ databases">
        <title>YIM B01967 draft genome.</title>
        <authorList>
            <person name="Yan X."/>
        </authorList>
    </citation>
    <scope>NUCLEOTIDE SEQUENCE [LARGE SCALE GENOMIC DNA]</scope>
    <source>
        <strain evidence="4 5">YIM B01967</strain>
    </source>
</reference>
<evidence type="ECO:0000313" key="4">
    <source>
        <dbReference type="EMBL" id="MBK3494243.1"/>
    </source>
</evidence>
<dbReference type="Pfam" id="PF00583">
    <property type="entry name" value="Acetyltransf_1"/>
    <property type="match status" value="1"/>
</dbReference>
<dbReference type="InterPro" id="IPR000182">
    <property type="entry name" value="GNAT_dom"/>
</dbReference>
<feature type="domain" description="N-acetyltransferase" evidence="3">
    <location>
        <begin position="1"/>
        <end position="126"/>
    </location>
</feature>
<dbReference type="SUPFAM" id="SSF55729">
    <property type="entry name" value="Acyl-CoA N-acyltransferases (Nat)"/>
    <property type="match status" value="1"/>
</dbReference>
<dbReference type="PANTHER" id="PTHR43877">
    <property type="entry name" value="AMINOALKYLPHOSPHONATE N-ACETYLTRANSFERASE-RELATED-RELATED"/>
    <property type="match status" value="1"/>
</dbReference>
<evidence type="ECO:0000259" key="3">
    <source>
        <dbReference type="PROSITE" id="PS51186"/>
    </source>
</evidence>
<dbReference type="Gene3D" id="3.40.630.30">
    <property type="match status" value="1"/>
</dbReference>
<evidence type="ECO:0000256" key="2">
    <source>
        <dbReference type="ARBA" id="ARBA00023315"/>
    </source>
</evidence>
<evidence type="ECO:0000256" key="1">
    <source>
        <dbReference type="ARBA" id="ARBA00022679"/>
    </source>
</evidence>
<dbReference type="InterPro" id="IPR016181">
    <property type="entry name" value="Acyl_CoA_acyltransferase"/>
</dbReference>
<proteinExistence type="predicted"/>
<sequence>MGELGYKTTKAEMSERLAKVSRHPDYYTFVAEIDNHVVGLLGLHIGIAYEFNGCYGRIVCMVVNQQFRRMGIGKQLMAEAETFIIENGGKTIILNSGNRTEREDAHKFYLDFGYTLKSSGFVKRLV</sequence>
<dbReference type="InterPro" id="IPR050832">
    <property type="entry name" value="Bact_Acetyltransf"/>
</dbReference>
<keyword evidence="2" id="KW-0012">Acyltransferase</keyword>
<dbReference type="PANTHER" id="PTHR43877:SF2">
    <property type="entry name" value="AMINOALKYLPHOSPHONATE N-ACETYLTRANSFERASE-RELATED"/>
    <property type="match status" value="1"/>
</dbReference>
<dbReference type="PROSITE" id="PS51186">
    <property type="entry name" value="GNAT"/>
    <property type="match status" value="1"/>
</dbReference>
<keyword evidence="5" id="KW-1185">Reference proteome</keyword>
<comment type="caution">
    <text evidence="4">The sequence shown here is derived from an EMBL/GenBank/DDBJ whole genome shotgun (WGS) entry which is preliminary data.</text>
</comment>
<keyword evidence="1" id="KW-0808">Transferase</keyword>
<dbReference type="CDD" id="cd04301">
    <property type="entry name" value="NAT_SF"/>
    <property type="match status" value="1"/>
</dbReference>
<name>A0ABS1H496_9BACL</name>
<protein>
    <submittedName>
        <fullName evidence="4">GNAT family N-acetyltransferase</fullName>
    </submittedName>
</protein>